<evidence type="ECO:0000259" key="1">
    <source>
        <dbReference type="PROSITE" id="PS51186"/>
    </source>
</evidence>
<proteinExistence type="predicted"/>
<dbReference type="RefSeq" id="WP_077925850.1">
    <property type="nucleotide sequence ID" value="NZ_BAABKE010000005.1"/>
</dbReference>
<dbReference type="Pfam" id="PF13302">
    <property type="entry name" value="Acetyltransf_3"/>
    <property type="match status" value="1"/>
</dbReference>
<dbReference type="PROSITE" id="PS51186">
    <property type="entry name" value="GNAT"/>
    <property type="match status" value="1"/>
</dbReference>
<dbReference type="PANTHER" id="PTHR43792:SF9">
    <property type="entry name" value="RIBOSOMAL-PROTEIN-ALANINE ACETYLTRANSFERASE"/>
    <property type="match status" value="1"/>
</dbReference>
<dbReference type="InterPro" id="IPR000182">
    <property type="entry name" value="GNAT_dom"/>
</dbReference>
<dbReference type="InterPro" id="IPR051531">
    <property type="entry name" value="N-acetyltransferase"/>
</dbReference>
<sequence length="180" mass="20741">MLTNNIPLLKTDRLILRALQPTDAPNLFEYFSQDCVTEFYDLYTFQHLQEAEKLIKTWIDRVQESTGLRWAITLKSGGNGLIGTCGFHNFSTENNRAEIGYDLNPIHWGNGIMTEAIQAIVNYGFETLKLHRIEAFIDPANHASRALLHKNSLETEGVLRDYFFEKERFVDAEMLSILNR</sequence>
<comment type="caution">
    <text evidence="2">The sequence shown here is derived from an EMBL/GenBank/DDBJ whole genome shotgun (WGS) entry which is preliminary data.</text>
</comment>
<dbReference type="InterPro" id="IPR016181">
    <property type="entry name" value="Acyl_CoA_acyltransferase"/>
</dbReference>
<dbReference type="SUPFAM" id="SSF55729">
    <property type="entry name" value="Acyl-CoA N-acyltransferases (Nat)"/>
    <property type="match status" value="1"/>
</dbReference>
<evidence type="ECO:0000313" key="3">
    <source>
        <dbReference type="Proteomes" id="UP001500631"/>
    </source>
</evidence>
<dbReference type="Gene3D" id="3.40.630.30">
    <property type="match status" value="1"/>
</dbReference>
<evidence type="ECO:0000313" key="2">
    <source>
        <dbReference type="EMBL" id="GAA5100781.1"/>
    </source>
</evidence>
<accession>A0ABP9MUJ3</accession>
<dbReference type="PANTHER" id="PTHR43792">
    <property type="entry name" value="GNAT FAMILY, PUTATIVE (AFU_ORTHOLOGUE AFUA_3G00765)-RELATED-RELATED"/>
    <property type="match status" value="1"/>
</dbReference>
<protein>
    <submittedName>
        <fullName evidence="2">GNAT family protein</fullName>
    </submittedName>
</protein>
<dbReference type="Proteomes" id="UP001500631">
    <property type="component" value="Unassembled WGS sequence"/>
</dbReference>
<reference evidence="3" key="1">
    <citation type="journal article" date="2019" name="Int. J. Syst. Evol. Microbiol.">
        <title>The Global Catalogue of Microorganisms (GCM) 10K type strain sequencing project: providing services to taxonomists for standard genome sequencing and annotation.</title>
        <authorList>
            <consortium name="The Broad Institute Genomics Platform"/>
            <consortium name="The Broad Institute Genome Sequencing Center for Infectious Disease"/>
            <person name="Wu L."/>
            <person name="Ma J."/>
        </authorList>
    </citation>
    <scope>NUCLEOTIDE SEQUENCE [LARGE SCALE GENOMIC DNA]</scope>
    <source>
        <strain evidence="3">JCM 18424</strain>
    </source>
</reference>
<organism evidence="2 3">
    <name type="scientific">Wohlfahrtiimonas larvae</name>
    <dbReference type="NCBI Taxonomy" id="1157986"/>
    <lineage>
        <taxon>Bacteria</taxon>
        <taxon>Pseudomonadati</taxon>
        <taxon>Pseudomonadota</taxon>
        <taxon>Gammaproteobacteria</taxon>
        <taxon>Cardiobacteriales</taxon>
        <taxon>Ignatzschineriaceae</taxon>
        <taxon>Wohlfahrtiimonas</taxon>
    </lineage>
</organism>
<feature type="domain" description="N-acetyltransferase" evidence="1">
    <location>
        <begin position="14"/>
        <end position="171"/>
    </location>
</feature>
<keyword evidence="3" id="KW-1185">Reference proteome</keyword>
<gene>
    <name evidence="2" type="ORF">GCM10023338_15810</name>
</gene>
<name>A0ABP9MUJ3_9GAMM</name>
<dbReference type="EMBL" id="BAABKE010000005">
    <property type="protein sequence ID" value="GAA5100781.1"/>
    <property type="molecule type" value="Genomic_DNA"/>
</dbReference>